<reference evidence="3" key="1">
    <citation type="journal article" date="2019" name="Int. J. Syst. Evol. Microbiol.">
        <title>The Global Catalogue of Microorganisms (GCM) 10K type strain sequencing project: providing services to taxonomists for standard genome sequencing and annotation.</title>
        <authorList>
            <consortium name="The Broad Institute Genomics Platform"/>
            <consortium name="The Broad Institute Genome Sequencing Center for Infectious Disease"/>
            <person name="Wu L."/>
            <person name="Ma J."/>
        </authorList>
    </citation>
    <scope>NUCLEOTIDE SEQUENCE [LARGE SCALE GENOMIC DNA]</scope>
    <source>
        <strain evidence="3">KCTC 22245</strain>
    </source>
</reference>
<keyword evidence="2" id="KW-0808">Transferase</keyword>
<dbReference type="InterPro" id="IPR050194">
    <property type="entry name" value="Glycosyltransferase_grp1"/>
</dbReference>
<name>A0ABV7M8I0_9PROT</name>
<dbReference type="Proteomes" id="UP001595607">
    <property type="component" value="Unassembled WGS sequence"/>
</dbReference>
<dbReference type="Pfam" id="PF13439">
    <property type="entry name" value="Glyco_transf_4"/>
    <property type="match status" value="1"/>
</dbReference>
<dbReference type="PANTHER" id="PTHR45947:SF15">
    <property type="entry name" value="TEICHURONIC ACID BIOSYNTHESIS GLYCOSYLTRANSFERASE TUAC-RELATED"/>
    <property type="match status" value="1"/>
</dbReference>
<feature type="domain" description="Glycosyltransferase subfamily 4-like N-terminal" evidence="1">
    <location>
        <begin position="114"/>
        <end position="215"/>
    </location>
</feature>
<dbReference type="GO" id="GO:0016757">
    <property type="term" value="F:glycosyltransferase activity"/>
    <property type="evidence" value="ECO:0007669"/>
    <property type="project" value="UniProtKB-KW"/>
</dbReference>
<evidence type="ECO:0000313" key="3">
    <source>
        <dbReference type="Proteomes" id="UP001595607"/>
    </source>
</evidence>
<dbReference type="Pfam" id="PF13692">
    <property type="entry name" value="Glyco_trans_1_4"/>
    <property type="match status" value="1"/>
</dbReference>
<organism evidence="2 3">
    <name type="scientific">Parvularcula lutaonensis</name>
    <dbReference type="NCBI Taxonomy" id="491923"/>
    <lineage>
        <taxon>Bacteria</taxon>
        <taxon>Pseudomonadati</taxon>
        <taxon>Pseudomonadota</taxon>
        <taxon>Alphaproteobacteria</taxon>
        <taxon>Parvularculales</taxon>
        <taxon>Parvularculaceae</taxon>
        <taxon>Parvularcula</taxon>
    </lineage>
</organism>
<comment type="caution">
    <text evidence="2">The sequence shown here is derived from an EMBL/GenBank/DDBJ whole genome shotgun (WGS) entry which is preliminary data.</text>
</comment>
<dbReference type="SUPFAM" id="SSF53756">
    <property type="entry name" value="UDP-Glycosyltransferase/glycogen phosphorylase"/>
    <property type="match status" value="1"/>
</dbReference>
<proteinExistence type="predicted"/>
<dbReference type="RefSeq" id="WP_189573018.1">
    <property type="nucleotide sequence ID" value="NZ_BMXU01000001.1"/>
</dbReference>
<keyword evidence="2" id="KW-0328">Glycosyltransferase</keyword>
<dbReference type="EMBL" id="JBHRVA010000002">
    <property type="protein sequence ID" value="MFC3301640.1"/>
    <property type="molecule type" value="Genomic_DNA"/>
</dbReference>
<dbReference type="EC" id="2.4.-.-" evidence="2"/>
<dbReference type="PANTHER" id="PTHR45947">
    <property type="entry name" value="SULFOQUINOVOSYL TRANSFERASE SQD2"/>
    <property type="match status" value="1"/>
</dbReference>
<evidence type="ECO:0000313" key="2">
    <source>
        <dbReference type="EMBL" id="MFC3301640.1"/>
    </source>
</evidence>
<dbReference type="Gene3D" id="3.40.50.2000">
    <property type="entry name" value="Glycogen Phosphorylase B"/>
    <property type="match status" value="2"/>
</dbReference>
<gene>
    <name evidence="2" type="ORF">ACFONP_02690</name>
</gene>
<accession>A0ABV7M8I0</accession>
<keyword evidence="3" id="KW-1185">Reference proteome</keyword>
<sequence length="406" mass="44299">MDSTDQIGSGPKVAYLLNTYPVPSGTFIRREIAALEGLGLPVTRYAVRPWDDQLVDPQDQAERDKTHYILNQGAVAILKASLGTALRAPVRFLKALGATGTLAKGRGLRAFAYLAEACYLRERTKTDGITHVHAHFGTNAAAVAMLCHLLGGPRYSFTVHGPDELHEAPLNAFEIKIAHADFVAAITDFARAELLRIGGYQYADKIDVIPCGLDLGDFGAQATAPEKPHFVCVGRLCPQKAQRLIPEAVAPIAKDHPDLHIELIGDGDDRPLIEAAIKRHGLERNITLTGWADNKKVRERILASRALLLPSFAEGLPIVIMEAFALRRPVISTYIAGIPELLDSQCGWIVPAGSVTKLRRAIEEAIIASPKSIEAMGREGRARIEARHQVQQAARRLAEHFQRPVS</sequence>
<evidence type="ECO:0000259" key="1">
    <source>
        <dbReference type="Pfam" id="PF13439"/>
    </source>
</evidence>
<protein>
    <submittedName>
        <fullName evidence="2">Glycosyltransferase</fullName>
        <ecNumber evidence="2">2.4.-.-</ecNumber>
    </submittedName>
</protein>
<dbReference type="InterPro" id="IPR028098">
    <property type="entry name" value="Glyco_trans_4-like_N"/>
</dbReference>